<accession>A0A915CTE2</accession>
<dbReference type="AlphaFoldDB" id="A0A915CTE2"/>
<evidence type="ECO:0000313" key="2">
    <source>
        <dbReference type="WBParaSite" id="jg12413"/>
    </source>
</evidence>
<keyword evidence="1" id="KW-1185">Reference proteome</keyword>
<protein>
    <submittedName>
        <fullName evidence="2">Uncharacterized protein</fullName>
    </submittedName>
</protein>
<evidence type="ECO:0000313" key="1">
    <source>
        <dbReference type="Proteomes" id="UP000887574"/>
    </source>
</evidence>
<sequence>MSDFYEMETFSKLIPLFQPMARMRLYCILSFNNSHSANPISVILNSHHASQQQYQQAQFYPPVPSFNNARSVTQPSPMFFSMPYNSGFVVGLLQCILQ</sequence>
<proteinExistence type="predicted"/>
<organism evidence="1 2">
    <name type="scientific">Ditylenchus dipsaci</name>
    <dbReference type="NCBI Taxonomy" id="166011"/>
    <lineage>
        <taxon>Eukaryota</taxon>
        <taxon>Metazoa</taxon>
        <taxon>Ecdysozoa</taxon>
        <taxon>Nematoda</taxon>
        <taxon>Chromadorea</taxon>
        <taxon>Rhabditida</taxon>
        <taxon>Tylenchina</taxon>
        <taxon>Tylenchomorpha</taxon>
        <taxon>Sphaerularioidea</taxon>
        <taxon>Anguinidae</taxon>
        <taxon>Anguininae</taxon>
        <taxon>Ditylenchus</taxon>
    </lineage>
</organism>
<reference evidence="2" key="1">
    <citation type="submission" date="2022-11" db="UniProtKB">
        <authorList>
            <consortium name="WormBaseParasite"/>
        </authorList>
    </citation>
    <scope>IDENTIFICATION</scope>
</reference>
<dbReference type="WBParaSite" id="jg12413">
    <property type="protein sequence ID" value="jg12413"/>
    <property type="gene ID" value="jg12413"/>
</dbReference>
<name>A0A915CTE2_9BILA</name>
<dbReference type="Proteomes" id="UP000887574">
    <property type="component" value="Unplaced"/>
</dbReference>